<feature type="transmembrane region" description="Helical" evidence="4">
    <location>
        <begin position="1054"/>
        <end position="1072"/>
    </location>
</feature>
<name>A0A8S1R633_9CILI</name>
<dbReference type="PANTHER" id="PTHR38934:SF6">
    <property type="entry name" value="CHROMOSOME UNDETERMINED SCAFFOLD_176, WHOLE GENOME SHOTGUN SEQUENCE"/>
    <property type="match status" value="1"/>
</dbReference>
<protein>
    <submittedName>
        <fullName evidence="6">Uncharacterized protein</fullName>
    </submittedName>
</protein>
<feature type="transmembrane region" description="Helical" evidence="4">
    <location>
        <begin position="1257"/>
        <end position="1278"/>
    </location>
</feature>
<evidence type="ECO:0000256" key="1">
    <source>
        <dbReference type="ARBA" id="ARBA00022729"/>
    </source>
</evidence>
<feature type="transmembrane region" description="Helical" evidence="4">
    <location>
        <begin position="1188"/>
        <end position="1211"/>
    </location>
</feature>
<dbReference type="Proteomes" id="UP000692954">
    <property type="component" value="Unassembled WGS sequence"/>
</dbReference>
<dbReference type="NCBIfam" id="TIGR02232">
    <property type="entry name" value="myxo_disulf_rpt"/>
    <property type="match status" value="4"/>
</dbReference>
<feature type="signal peptide" evidence="5">
    <location>
        <begin position="1"/>
        <end position="24"/>
    </location>
</feature>
<dbReference type="InterPro" id="IPR011936">
    <property type="entry name" value="Myxo_disulph_rpt"/>
</dbReference>
<organism evidence="6 7">
    <name type="scientific">Paramecium sonneborni</name>
    <dbReference type="NCBI Taxonomy" id="65129"/>
    <lineage>
        <taxon>Eukaryota</taxon>
        <taxon>Sar</taxon>
        <taxon>Alveolata</taxon>
        <taxon>Ciliophora</taxon>
        <taxon>Intramacronucleata</taxon>
        <taxon>Oligohymenophorea</taxon>
        <taxon>Peniculida</taxon>
        <taxon>Parameciidae</taxon>
        <taxon>Paramecium</taxon>
    </lineage>
</organism>
<dbReference type="PANTHER" id="PTHR38934">
    <property type="entry name" value="HYPHALLY REGULATED CELL WALL PROTEIN 1"/>
    <property type="match status" value="1"/>
</dbReference>
<proteinExistence type="predicted"/>
<keyword evidence="4" id="KW-1133">Transmembrane helix</keyword>
<feature type="transmembrane region" description="Helical" evidence="4">
    <location>
        <begin position="1322"/>
        <end position="1340"/>
    </location>
</feature>
<feature type="transmembrane region" description="Helical" evidence="4">
    <location>
        <begin position="1347"/>
        <end position="1369"/>
    </location>
</feature>
<feature type="transmembrane region" description="Helical" evidence="4">
    <location>
        <begin position="1381"/>
        <end position="1400"/>
    </location>
</feature>
<keyword evidence="4" id="KW-0812">Transmembrane</keyword>
<feature type="transmembrane region" description="Helical" evidence="4">
    <location>
        <begin position="1162"/>
        <end position="1182"/>
    </location>
</feature>
<sequence length="1439" mass="167483">MMSFEQRNYLIVLLIWCLITLCYCETIVYNNFIGGLSDSQVDWWIRYSGPYLSNCGSTQILGGQIFGSSHYIVKTFELNPHYSLRLRFYFWRIDHWNGHRFRVYVDNIEKHNQQYYYSSSSNNICGYSYSDESILLDLSTDHSSPTTQILIAGGFYWGISNFELFIEECPLGCDSCDSNGCFNQILFQQYFVQKKFNGIYFNEGWLSANQIFENGIQWNQFITCRDYSIHSSSYSTLKKIITLEAHDAIGLSLKIITTNLQHQIDLLIDDVLIIYSQISQQVVLNSYTSCDYYEIINQIKIKQHFHKNNKIKITIKARSLSRISNSYNCCYFGIRDFQLFIRPFLNDDYCDDENVYAFDGCFVQIYDCVEGCTNCVKGICLQCQEGWEYQEQTKKCLTICGDSLITHFEECDDGNNIAYDGCYQCKYSCPLECLLCQFGSCLKWKTSYQEFKNYSYSDNLNLKLPTGQKNENHNQCQYLYDSLECYKYINKQTQLFLTCDSQYKINEKRLKQYSKQICGDSIITCNEECDDGNIIQYDGCYKCKYSCPLYCNECKFGICKKCLHKYQLLYGQCYYICDGSENYQVQENKGCYNNINNLIENGHYQYDLLNNIHSKYKIVSSLTCNLEDYGIFGYFYNQCKISEILNCKETLMNKCLECDKFYGLDNNKLTCSPICNDGIVIQQEICDDQNNIQFDGCYKCKQSCLLECINCIGNKCYQCLDGWQLLDYRCYQFCGDGKIAESSMEQCDDGNYIEGDGCFECKFECFPYCESCADRNTCLLCQQFFELHDGKCRPICGDGYVLDGLEECEDGNIIPYDGCYNCQFQCEKECQTCNSIGKCEQCIEGYQIIDKSCQINNEINNYNNDDEEEIEQSQCGNAIYTNDEECDDGNLLNGDGCSNQCTIEFNWFCNNTINKLSNCVPNTVIVLKYLNQTIENQYVQLTFSNQVKLNQVNLNFTNQIKLSIQPAIQNNNYLITIIPVVEIQEKVLLDVMYIIQINILETITTQINLNVEINAKLEDSYQNEVNTSIQTIKLLTSKVLSNTQLQTANNFQALGFWMMIGLSISSLMLLLFGDPTQCMEILDTLQFQSYLKYINVSFPQNLLIYFESSEFVTIQPALVQFKIIDFFEYFIGYQNLKSIGKFFEYQLNADLLISIYGQMTQICFLIGLHVFLKYYTQIIYAYCFGSKYIYYLRVINNKIIINIGIKIYYLNNKILKLKNLFKISGLIQLFHANSWDLIFKVLLYLESNYIWYGQRQIISNIISIGYLIVIMIILIKNFTGYKRKVVLNNLRTEQHENIILIKKLIFLIVLILMQSQPVLQCILLTLVLLFYLGFIVIINFTANKLDLLIIIWMEAPVMLFTLSCLAHCSDFQKKLAIDQQTFVGFLQIGLLILALISPLVRCSYQFYEKLKAQYLKFIKVKKRIKFNVDQIFQVVEMKK</sequence>
<dbReference type="Pfam" id="PF13948">
    <property type="entry name" value="DUF4215"/>
    <property type="match status" value="6"/>
</dbReference>
<reference evidence="6" key="1">
    <citation type="submission" date="2021-01" db="EMBL/GenBank/DDBJ databases">
        <authorList>
            <consortium name="Genoscope - CEA"/>
            <person name="William W."/>
        </authorList>
    </citation>
    <scope>NUCLEOTIDE SEQUENCE</scope>
</reference>
<keyword evidence="2" id="KW-0677">Repeat</keyword>
<gene>
    <name evidence="6" type="ORF">PSON_ATCC_30995.1.T1460017</name>
</gene>
<accession>A0A8S1R633</accession>
<keyword evidence="4" id="KW-0472">Membrane</keyword>
<evidence type="ECO:0000313" key="7">
    <source>
        <dbReference type="Proteomes" id="UP000692954"/>
    </source>
</evidence>
<feature type="chain" id="PRO_5035894615" evidence="5">
    <location>
        <begin position="25"/>
        <end position="1439"/>
    </location>
</feature>
<keyword evidence="3" id="KW-1015">Disulfide bond</keyword>
<dbReference type="EMBL" id="CAJJDN010000146">
    <property type="protein sequence ID" value="CAD8123591.1"/>
    <property type="molecule type" value="Genomic_DNA"/>
</dbReference>
<keyword evidence="7" id="KW-1185">Reference proteome</keyword>
<evidence type="ECO:0000256" key="3">
    <source>
        <dbReference type="ARBA" id="ARBA00023157"/>
    </source>
</evidence>
<evidence type="ECO:0000256" key="5">
    <source>
        <dbReference type="SAM" id="SignalP"/>
    </source>
</evidence>
<keyword evidence="1 5" id="KW-0732">Signal</keyword>
<comment type="caution">
    <text evidence="6">The sequence shown here is derived from an EMBL/GenBank/DDBJ whole genome shotgun (WGS) entry which is preliminary data.</text>
</comment>
<evidence type="ECO:0000256" key="4">
    <source>
        <dbReference type="SAM" id="Phobius"/>
    </source>
</evidence>
<evidence type="ECO:0000313" key="6">
    <source>
        <dbReference type="EMBL" id="CAD8123591.1"/>
    </source>
</evidence>
<dbReference type="OrthoDB" id="409374at2759"/>
<evidence type="ECO:0000256" key="2">
    <source>
        <dbReference type="ARBA" id="ARBA00022737"/>
    </source>
</evidence>